<name>A0ABV4KDZ9_9FLAO</name>
<keyword evidence="1" id="KW-0812">Transmembrane</keyword>
<reference evidence="2 3" key="1">
    <citation type="submission" date="2023-05" db="EMBL/GenBank/DDBJ databases">
        <title>Adaptations of aquatic viruses from atmosphere-close ecosystems of the Central Arctic Ocean.</title>
        <authorList>
            <person name="Rahlff J."/>
            <person name="Holmfeldt K."/>
        </authorList>
    </citation>
    <scope>NUCLEOTIDE SEQUENCE [LARGE SCALE GENOMIC DNA]</scope>
    <source>
        <strain evidence="2 3">Arc14</strain>
    </source>
</reference>
<protein>
    <submittedName>
        <fullName evidence="2">Uncharacterized protein</fullName>
    </submittedName>
</protein>
<keyword evidence="3" id="KW-1185">Reference proteome</keyword>
<comment type="caution">
    <text evidence="2">The sequence shown here is derived from an EMBL/GenBank/DDBJ whole genome shotgun (WGS) entry which is preliminary data.</text>
</comment>
<sequence>MKPKKVQFIIDILWIVIGIFSGIVYYNQKDFVAAGVFLAVALFFIVKIVIKLRRNEKN</sequence>
<dbReference type="Proteomes" id="UP001568894">
    <property type="component" value="Unassembled WGS sequence"/>
</dbReference>
<evidence type="ECO:0000256" key="1">
    <source>
        <dbReference type="SAM" id="Phobius"/>
    </source>
</evidence>
<dbReference type="RefSeq" id="WP_371570693.1">
    <property type="nucleotide sequence ID" value="NZ_JASMRN010000008.1"/>
</dbReference>
<gene>
    <name evidence="2" type="ORF">QO192_11505</name>
</gene>
<feature type="transmembrane region" description="Helical" evidence="1">
    <location>
        <begin position="7"/>
        <end position="25"/>
    </location>
</feature>
<keyword evidence="1" id="KW-1133">Transmembrane helix</keyword>
<evidence type="ECO:0000313" key="3">
    <source>
        <dbReference type="Proteomes" id="UP001568894"/>
    </source>
</evidence>
<dbReference type="EMBL" id="JASMRN010000008">
    <property type="protein sequence ID" value="MEZ7515905.1"/>
    <property type="molecule type" value="Genomic_DNA"/>
</dbReference>
<accession>A0ABV4KDZ9</accession>
<evidence type="ECO:0000313" key="2">
    <source>
        <dbReference type="EMBL" id="MEZ7515905.1"/>
    </source>
</evidence>
<feature type="transmembrane region" description="Helical" evidence="1">
    <location>
        <begin position="31"/>
        <end position="50"/>
    </location>
</feature>
<organism evidence="2 3">
    <name type="scientific">Flavobacterium frigidarium</name>
    <dbReference type="NCBI Taxonomy" id="99286"/>
    <lineage>
        <taxon>Bacteria</taxon>
        <taxon>Pseudomonadati</taxon>
        <taxon>Bacteroidota</taxon>
        <taxon>Flavobacteriia</taxon>
        <taxon>Flavobacteriales</taxon>
        <taxon>Flavobacteriaceae</taxon>
        <taxon>Flavobacterium</taxon>
    </lineage>
</organism>
<proteinExistence type="predicted"/>
<keyword evidence="1" id="KW-0472">Membrane</keyword>